<keyword evidence="3" id="KW-1185">Reference proteome</keyword>
<evidence type="ECO:0000313" key="2">
    <source>
        <dbReference type="EMBL" id="GFQ73265.1"/>
    </source>
</evidence>
<feature type="compositionally biased region" description="Basic and acidic residues" evidence="1">
    <location>
        <begin position="1"/>
        <end position="11"/>
    </location>
</feature>
<evidence type="ECO:0000313" key="3">
    <source>
        <dbReference type="Proteomes" id="UP000887116"/>
    </source>
</evidence>
<dbReference type="AlphaFoldDB" id="A0A8X6KE06"/>
<evidence type="ECO:0000256" key="1">
    <source>
        <dbReference type="SAM" id="MobiDB-lite"/>
    </source>
</evidence>
<reference evidence="2" key="1">
    <citation type="submission" date="2020-07" db="EMBL/GenBank/DDBJ databases">
        <title>Multicomponent nature underlies the extraordinary mechanical properties of spider dragline silk.</title>
        <authorList>
            <person name="Kono N."/>
            <person name="Nakamura H."/>
            <person name="Mori M."/>
            <person name="Yoshida Y."/>
            <person name="Ohtoshi R."/>
            <person name="Malay A.D."/>
            <person name="Moran D.A.P."/>
            <person name="Tomita M."/>
            <person name="Numata K."/>
            <person name="Arakawa K."/>
        </authorList>
    </citation>
    <scope>NUCLEOTIDE SEQUENCE</scope>
</reference>
<dbReference type="Proteomes" id="UP000887116">
    <property type="component" value="Unassembled WGS sequence"/>
</dbReference>
<protein>
    <submittedName>
        <fullName evidence="2">Uncharacterized protein</fullName>
    </submittedName>
</protein>
<feature type="region of interest" description="Disordered" evidence="1">
    <location>
        <begin position="1"/>
        <end position="25"/>
    </location>
</feature>
<dbReference type="EMBL" id="BMAO01031209">
    <property type="protein sequence ID" value="GFQ73265.1"/>
    <property type="molecule type" value="Genomic_DNA"/>
</dbReference>
<comment type="caution">
    <text evidence="2">The sequence shown here is derived from an EMBL/GenBank/DDBJ whole genome shotgun (WGS) entry which is preliminary data.</text>
</comment>
<gene>
    <name evidence="2" type="ORF">TNCT_738231</name>
</gene>
<organism evidence="2 3">
    <name type="scientific">Trichonephila clavata</name>
    <name type="common">Joro spider</name>
    <name type="synonym">Nephila clavata</name>
    <dbReference type="NCBI Taxonomy" id="2740835"/>
    <lineage>
        <taxon>Eukaryota</taxon>
        <taxon>Metazoa</taxon>
        <taxon>Ecdysozoa</taxon>
        <taxon>Arthropoda</taxon>
        <taxon>Chelicerata</taxon>
        <taxon>Arachnida</taxon>
        <taxon>Araneae</taxon>
        <taxon>Araneomorphae</taxon>
        <taxon>Entelegynae</taxon>
        <taxon>Araneoidea</taxon>
        <taxon>Nephilidae</taxon>
        <taxon>Trichonephila</taxon>
    </lineage>
</organism>
<name>A0A8X6KE06_TRICU</name>
<accession>A0A8X6KE06</accession>
<proteinExistence type="predicted"/>
<sequence length="92" mass="10196">MGKDGGGDRKAVTSAPGTVRPGRKGDFAFPTPHCLDYSPKDLYPNVLLSMSVRVILNMYLILHNTVESITQIISLHFEKDFMRNIITGAVFN</sequence>